<organism evidence="1 2">
    <name type="scientific">Ancylostoma ceylanicum</name>
    <dbReference type="NCBI Taxonomy" id="53326"/>
    <lineage>
        <taxon>Eukaryota</taxon>
        <taxon>Metazoa</taxon>
        <taxon>Ecdysozoa</taxon>
        <taxon>Nematoda</taxon>
        <taxon>Chromadorea</taxon>
        <taxon>Rhabditida</taxon>
        <taxon>Rhabditina</taxon>
        <taxon>Rhabditomorpha</taxon>
        <taxon>Strongyloidea</taxon>
        <taxon>Ancylostomatidae</taxon>
        <taxon>Ancylostomatinae</taxon>
        <taxon>Ancylostoma</taxon>
    </lineage>
</organism>
<dbReference type="AlphaFoldDB" id="A0A016S106"/>
<dbReference type="STRING" id="53326.A0A016S106"/>
<evidence type="ECO:0008006" key="3">
    <source>
        <dbReference type="Google" id="ProtNLM"/>
    </source>
</evidence>
<protein>
    <recommendedName>
        <fullName evidence="3">Reverse transcriptase domain-containing protein</fullName>
    </recommendedName>
</protein>
<dbReference type="EMBL" id="JARK01001655">
    <property type="protein sequence ID" value="EYB84313.1"/>
    <property type="molecule type" value="Genomic_DNA"/>
</dbReference>
<accession>A0A016S106</accession>
<evidence type="ECO:0000313" key="1">
    <source>
        <dbReference type="EMBL" id="EYB84313.1"/>
    </source>
</evidence>
<proteinExistence type="predicted"/>
<sequence>MNRKKATKRWCDYFEKISTKEFCHPPIPQLPPIYCPIQPITLDETMAALKRMKPGKARGPDDLAAEIWESRHWNSAEWLKAFFNQLITEKKTPVDWQRIPSIPRNRSHCT</sequence>
<comment type="caution">
    <text evidence="1">The sequence shown here is derived from an EMBL/GenBank/DDBJ whole genome shotgun (WGS) entry which is preliminary data.</text>
</comment>
<dbReference type="OrthoDB" id="5847305at2759"/>
<reference evidence="2" key="1">
    <citation type="journal article" date="2015" name="Nat. Genet.">
        <title>The genome and transcriptome of the zoonotic hookworm Ancylostoma ceylanicum identify infection-specific gene families.</title>
        <authorList>
            <person name="Schwarz E.M."/>
            <person name="Hu Y."/>
            <person name="Antoshechkin I."/>
            <person name="Miller M.M."/>
            <person name="Sternberg P.W."/>
            <person name="Aroian R.V."/>
        </authorList>
    </citation>
    <scope>NUCLEOTIDE SEQUENCE</scope>
    <source>
        <strain evidence="2">HY135</strain>
    </source>
</reference>
<evidence type="ECO:0000313" key="2">
    <source>
        <dbReference type="Proteomes" id="UP000024635"/>
    </source>
</evidence>
<gene>
    <name evidence="1" type="primary">Acey_s0319.g2370</name>
    <name evidence="1" type="ORF">Y032_0319g2370</name>
</gene>
<keyword evidence="2" id="KW-1185">Reference proteome</keyword>
<dbReference type="Proteomes" id="UP000024635">
    <property type="component" value="Unassembled WGS sequence"/>
</dbReference>
<name>A0A016S106_9BILA</name>